<dbReference type="GeneID" id="56591519"/>
<organism evidence="2 3">
    <name type="scientific">Bordetella trematum</name>
    <dbReference type="NCBI Taxonomy" id="123899"/>
    <lineage>
        <taxon>Bacteria</taxon>
        <taxon>Pseudomonadati</taxon>
        <taxon>Pseudomonadota</taxon>
        <taxon>Betaproteobacteria</taxon>
        <taxon>Burkholderiales</taxon>
        <taxon>Alcaligenaceae</taxon>
        <taxon>Bordetella</taxon>
    </lineage>
</organism>
<dbReference type="EMBL" id="LT546645">
    <property type="protein sequence ID" value="SAI72160.1"/>
    <property type="molecule type" value="Genomic_DNA"/>
</dbReference>
<keyword evidence="3" id="KW-1185">Reference proteome</keyword>
<sequence length="171" mass="19003">MFSIQEQECRMHFDSNTKKDDQPSATLQFTYRTSNDVLSEFSPDLKSSLYRRPRQDEGDMADNADPRLDDPGYLPCLKFPNMQNKVALSEKVVGATVIVHHGIGGKSDLTMEECTVSKFRLDPQEGGTVVVSMEVDCVPTKEQAGELHMKQNQDVVVSIVPPAADDGQLQL</sequence>
<dbReference type="RefSeq" id="WP_063492185.1">
    <property type="nucleotide sequence ID" value="NZ_CP016340.1"/>
</dbReference>
<protein>
    <submittedName>
        <fullName evidence="2">Uncharacterized protein</fullName>
    </submittedName>
</protein>
<feature type="region of interest" description="Disordered" evidence="1">
    <location>
        <begin position="46"/>
        <end position="67"/>
    </location>
</feature>
<dbReference type="Proteomes" id="UP000076825">
    <property type="component" value="Chromosome 1"/>
</dbReference>
<name>A0A157SNY0_9BORD</name>
<proteinExistence type="predicted"/>
<evidence type="ECO:0000313" key="2">
    <source>
        <dbReference type="EMBL" id="SAI72160.1"/>
    </source>
</evidence>
<dbReference type="PATRIC" id="fig|123899.6.peg.3066"/>
<reference evidence="2 3" key="1">
    <citation type="submission" date="2016-04" db="EMBL/GenBank/DDBJ databases">
        <authorList>
            <consortium name="Pathogen Informatics"/>
        </authorList>
    </citation>
    <scope>NUCLEOTIDE SEQUENCE [LARGE SCALE GENOMIC DNA]</scope>
    <source>
        <strain evidence="2 3">H044680328</strain>
    </source>
</reference>
<dbReference type="STRING" id="123899.SAMEA3906487_03072"/>
<accession>A0A157SNY0</accession>
<dbReference type="KEGG" id="btrm:SAMEA390648703072"/>
<dbReference type="AlphaFoldDB" id="A0A157SNY0"/>
<evidence type="ECO:0000256" key="1">
    <source>
        <dbReference type="SAM" id="MobiDB-lite"/>
    </source>
</evidence>
<gene>
    <name evidence="2" type="ORF">SAMEA3906487_03072</name>
</gene>
<evidence type="ECO:0000313" key="3">
    <source>
        <dbReference type="Proteomes" id="UP000076825"/>
    </source>
</evidence>